<evidence type="ECO:0000256" key="1">
    <source>
        <dbReference type="ARBA" id="ARBA00003929"/>
    </source>
</evidence>
<dbReference type="GO" id="GO:0004930">
    <property type="term" value="F:G protein-coupled receptor activity"/>
    <property type="evidence" value="ECO:0007669"/>
    <property type="project" value="UniProtKB-KW"/>
</dbReference>
<evidence type="ECO:0000313" key="14">
    <source>
        <dbReference type="Ensembl" id="ENSBGRP00000006016.1"/>
    </source>
</evidence>
<feature type="transmembrane region" description="Helical" evidence="12">
    <location>
        <begin position="60"/>
        <end position="78"/>
    </location>
</feature>
<reference evidence="14" key="3">
    <citation type="submission" date="2025-09" db="UniProtKB">
        <authorList>
            <consortium name="Ensembl"/>
        </authorList>
    </citation>
    <scope>IDENTIFICATION</scope>
</reference>
<dbReference type="GO" id="GO:0004984">
    <property type="term" value="F:olfactory receptor activity"/>
    <property type="evidence" value="ECO:0007669"/>
    <property type="project" value="InterPro"/>
</dbReference>
<dbReference type="Pfam" id="PF13853">
    <property type="entry name" value="7tm_4"/>
    <property type="match status" value="1"/>
</dbReference>
<dbReference type="FunFam" id="1.10.1220.70:FF:000001">
    <property type="entry name" value="Olfactory receptor"/>
    <property type="match status" value="1"/>
</dbReference>
<keyword evidence="7" id="KW-0297">G-protein coupled receptor</keyword>
<dbReference type="GeneTree" id="ENSGT01140000282514"/>
<feature type="domain" description="G-protein coupled receptors family 1 profile" evidence="13">
    <location>
        <begin position="41"/>
        <end position="291"/>
    </location>
</feature>
<name>A0A8B9WDX4_BOSMU</name>
<protein>
    <recommendedName>
        <fullName evidence="13">G-protein coupled receptors family 1 profile domain-containing protein</fullName>
    </recommendedName>
</protein>
<dbReference type="InterPro" id="IPR000276">
    <property type="entry name" value="GPCR_Rhodpsn"/>
</dbReference>
<feature type="transmembrane region" description="Helical" evidence="12">
    <location>
        <begin position="276"/>
        <end position="293"/>
    </location>
</feature>
<feature type="transmembrane region" description="Helical" evidence="12">
    <location>
        <begin position="198"/>
        <end position="224"/>
    </location>
</feature>
<keyword evidence="6 12" id="KW-1133">Transmembrane helix</keyword>
<comment type="function">
    <text evidence="1">Putative odorant or sperm cell receptor.</text>
</comment>
<keyword evidence="10" id="KW-0325">Glycoprotein</keyword>
<feature type="transmembrane region" description="Helical" evidence="12">
    <location>
        <begin position="130"/>
        <end position="153"/>
    </location>
</feature>
<dbReference type="FunFam" id="1.20.1070.10:FF:000003">
    <property type="entry name" value="Olfactory receptor"/>
    <property type="match status" value="1"/>
</dbReference>
<evidence type="ECO:0000256" key="10">
    <source>
        <dbReference type="ARBA" id="ARBA00023180"/>
    </source>
</evidence>
<dbReference type="PANTHER" id="PTHR48018">
    <property type="entry name" value="OLFACTORY RECEPTOR"/>
    <property type="match status" value="1"/>
</dbReference>
<sequence>MSGENCSSFTEFIFLGITENTENKVILFTMFFLFYLINLLANLGMITLIRMDPQLHTPMYFFLSHLSFCDLCYSTAIGPKMLMDLFAKSKSIPFYGCALQFLVFCIFADSECLLLAVMAYDQYKAISSPLLYAVSIMSSEVCSLLMAGVYLVGMIDGLIHMTLAFRLCFCGSNEINHFFCDVPPLLLISCSDTQLNELVIFMIFGFIELSSISGVLVSYCYIILSVLKIHSAEGRFKAFSTCTSHLTAVAIFQGTLLFMYFRPSSSYSLDEDKMTSLFYTLVIPVLNPLIYSLRNKDVKEALEKFKNKLYF</sequence>
<comment type="similarity">
    <text evidence="3">Belongs to the G-protein coupled receptor 1 family.</text>
</comment>
<proteinExistence type="inferred from homology"/>
<feature type="transmembrane region" description="Helical" evidence="12">
    <location>
        <begin position="236"/>
        <end position="261"/>
    </location>
</feature>
<dbReference type="InterPro" id="IPR017452">
    <property type="entry name" value="GPCR_Rhodpsn_7TM"/>
</dbReference>
<dbReference type="PRINTS" id="PR00245">
    <property type="entry name" value="OLFACTORYR"/>
</dbReference>
<evidence type="ECO:0000313" key="15">
    <source>
        <dbReference type="Proteomes" id="UP000694520"/>
    </source>
</evidence>
<evidence type="ECO:0000256" key="5">
    <source>
        <dbReference type="ARBA" id="ARBA00022692"/>
    </source>
</evidence>
<evidence type="ECO:0000256" key="9">
    <source>
        <dbReference type="ARBA" id="ARBA00023170"/>
    </source>
</evidence>
<keyword evidence="5 12" id="KW-0812">Transmembrane</keyword>
<keyword evidence="15" id="KW-1185">Reference proteome</keyword>
<dbReference type="GO" id="GO:0005886">
    <property type="term" value="C:plasma membrane"/>
    <property type="evidence" value="ECO:0007669"/>
    <property type="project" value="UniProtKB-SubCell"/>
</dbReference>
<keyword evidence="4" id="KW-1003">Cell membrane</keyword>
<feature type="transmembrane region" description="Helical" evidence="12">
    <location>
        <begin position="98"/>
        <end position="118"/>
    </location>
</feature>
<evidence type="ECO:0000256" key="6">
    <source>
        <dbReference type="ARBA" id="ARBA00022989"/>
    </source>
</evidence>
<reference evidence="14" key="1">
    <citation type="submission" date="2019-05" db="EMBL/GenBank/DDBJ databases">
        <authorList>
            <person name="Zhang S."/>
            <person name="Liu J."/>
        </authorList>
    </citation>
    <scope>NUCLEOTIDE SEQUENCE [LARGE SCALE GENOMIC DNA]</scope>
</reference>
<accession>A0A8B9WDX4</accession>
<evidence type="ECO:0000259" key="13">
    <source>
        <dbReference type="PROSITE" id="PS50262"/>
    </source>
</evidence>
<keyword evidence="11" id="KW-0807">Transducer</keyword>
<comment type="subcellular location">
    <subcellularLocation>
        <location evidence="2">Cell membrane</location>
        <topology evidence="2">Multi-pass membrane protein</topology>
    </subcellularLocation>
</comment>
<organism evidence="14 15">
    <name type="scientific">Bos mutus grunniens</name>
    <name type="common">Wild yak</name>
    <name type="synonym">Bos grunniens</name>
    <dbReference type="NCBI Taxonomy" id="30521"/>
    <lineage>
        <taxon>Eukaryota</taxon>
        <taxon>Metazoa</taxon>
        <taxon>Chordata</taxon>
        <taxon>Craniata</taxon>
        <taxon>Vertebrata</taxon>
        <taxon>Euteleostomi</taxon>
        <taxon>Mammalia</taxon>
        <taxon>Eutheria</taxon>
        <taxon>Laurasiatheria</taxon>
        <taxon>Artiodactyla</taxon>
        <taxon>Ruminantia</taxon>
        <taxon>Pecora</taxon>
        <taxon>Bovidae</taxon>
        <taxon>Bovinae</taxon>
        <taxon>Bos</taxon>
    </lineage>
</organism>
<evidence type="ECO:0000256" key="3">
    <source>
        <dbReference type="ARBA" id="ARBA00010663"/>
    </source>
</evidence>
<dbReference type="SUPFAM" id="SSF81321">
    <property type="entry name" value="Family A G protein-coupled receptor-like"/>
    <property type="match status" value="1"/>
</dbReference>
<evidence type="ECO:0000256" key="8">
    <source>
        <dbReference type="ARBA" id="ARBA00023136"/>
    </source>
</evidence>
<feature type="transmembrane region" description="Helical" evidence="12">
    <location>
        <begin position="25"/>
        <end position="48"/>
    </location>
</feature>
<evidence type="ECO:0000256" key="7">
    <source>
        <dbReference type="ARBA" id="ARBA00023040"/>
    </source>
</evidence>
<evidence type="ECO:0000256" key="2">
    <source>
        <dbReference type="ARBA" id="ARBA00004651"/>
    </source>
</evidence>
<dbReference type="CDD" id="cd15945">
    <property type="entry name" value="7tmA_OR5C1-like"/>
    <property type="match status" value="1"/>
</dbReference>
<evidence type="ECO:0000256" key="11">
    <source>
        <dbReference type="ARBA" id="ARBA00023224"/>
    </source>
</evidence>
<dbReference type="Proteomes" id="UP000694520">
    <property type="component" value="Chromosome 13"/>
</dbReference>
<dbReference type="InterPro" id="IPR000725">
    <property type="entry name" value="Olfact_rcpt"/>
</dbReference>
<reference evidence="14" key="2">
    <citation type="submission" date="2025-08" db="UniProtKB">
        <authorList>
            <consortium name="Ensembl"/>
        </authorList>
    </citation>
    <scope>IDENTIFICATION</scope>
</reference>
<keyword evidence="8 12" id="KW-0472">Membrane</keyword>
<keyword evidence="9" id="KW-0675">Receptor</keyword>
<dbReference type="AlphaFoldDB" id="A0A8B9WDX4"/>
<dbReference type="Ensembl" id="ENSBGRT00000006895.1">
    <property type="protein sequence ID" value="ENSBGRP00000006016.1"/>
    <property type="gene ID" value="ENSBGRG00000003707.1"/>
</dbReference>
<evidence type="ECO:0000256" key="4">
    <source>
        <dbReference type="ARBA" id="ARBA00022475"/>
    </source>
</evidence>
<dbReference type="Gene3D" id="1.20.1070.10">
    <property type="entry name" value="Rhodopsin 7-helix transmembrane proteins"/>
    <property type="match status" value="1"/>
</dbReference>
<evidence type="ECO:0000256" key="12">
    <source>
        <dbReference type="SAM" id="Phobius"/>
    </source>
</evidence>
<dbReference type="PRINTS" id="PR00237">
    <property type="entry name" value="GPCRRHODOPSN"/>
</dbReference>
<dbReference type="PROSITE" id="PS50262">
    <property type="entry name" value="G_PROTEIN_RECEP_F1_2"/>
    <property type="match status" value="1"/>
</dbReference>